<proteinExistence type="predicted"/>
<organism evidence="2 3">
    <name type="scientific">Python bivittatus</name>
    <name type="common">Burmese python</name>
    <name type="synonym">Python molurus bivittatus</name>
    <dbReference type="NCBI Taxonomy" id="176946"/>
    <lineage>
        <taxon>Eukaryota</taxon>
        <taxon>Metazoa</taxon>
        <taxon>Chordata</taxon>
        <taxon>Craniata</taxon>
        <taxon>Vertebrata</taxon>
        <taxon>Euteleostomi</taxon>
        <taxon>Lepidosauria</taxon>
        <taxon>Squamata</taxon>
        <taxon>Bifurcata</taxon>
        <taxon>Unidentata</taxon>
        <taxon>Episquamata</taxon>
        <taxon>Toxicofera</taxon>
        <taxon>Serpentes</taxon>
        <taxon>Henophidia</taxon>
        <taxon>Pythonidae</taxon>
        <taxon>Python</taxon>
    </lineage>
</organism>
<sequence length="284" mass="32415">MASSASKGYLTVTLRIRDEGNVIRTRRQTRWPGHVHTMVREAAKYLTEALQAANEVELEDMIENIIDAVEKQSLSCNMVERPMVEAAVLECSKSLDEAIEHNFNIIGAFDIPRYIYNSERKKFLPLSMTNHPAPNLFGSARDKAELFRERYIILQQRTHRHELFSPSAVGAHTDESRNKFQLKTVETLLGSSAKMGEVIVLGMIAQLKEGKFFLEDPTGVVLLDLSKAQFHSGLYTESCFVLTEGWYEDEVFHVTAFGFPPTESSATTRYFIYFLYPQEEWSML</sequence>
<evidence type="ECO:0000313" key="3">
    <source>
        <dbReference type="RefSeq" id="XP_025022094.1"/>
    </source>
</evidence>
<dbReference type="Proteomes" id="UP000695026">
    <property type="component" value="Unplaced"/>
</dbReference>
<dbReference type="GO" id="GO:0008622">
    <property type="term" value="C:epsilon DNA polymerase complex"/>
    <property type="evidence" value="ECO:0007669"/>
    <property type="project" value="InterPro"/>
</dbReference>
<dbReference type="GO" id="GO:0003677">
    <property type="term" value="F:DNA binding"/>
    <property type="evidence" value="ECO:0007669"/>
    <property type="project" value="InterPro"/>
</dbReference>
<dbReference type="InterPro" id="IPR024639">
    <property type="entry name" value="DNA_pol_e_bsu_N"/>
</dbReference>
<dbReference type="GO" id="GO:0042276">
    <property type="term" value="P:error-prone translesion synthesis"/>
    <property type="evidence" value="ECO:0007669"/>
    <property type="project" value="TreeGrafter"/>
</dbReference>
<evidence type="ECO:0000259" key="1">
    <source>
        <dbReference type="Pfam" id="PF12213"/>
    </source>
</evidence>
<gene>
    <name evidence="3" type="primary">LOC103058852</name>
</gene>
<dbReference type="Gene3D" id="1.10.8.60">
    <property type="match status" value="1"/>
</dbReference>
<dbReference type="KEGG" id="pbi:103058852"/>
<dbReference type="AlphaFoldDB" id="A0A9F5IWL7"/>
<dbReference type="GeneID" id="103058852"/>
<dbReference type="OrthoDB" id="10254730at2759"/>
<protein>
    <submittedName>
        <fullName evidence="3">DNA polymerase epsilon subunit 2</fullName>
    </submittedName>
</protein>
<keyword evidence="2" id="KW-1185">Reference proteome</keyword>
<dbReference type="GO" id="GO:0006261">
    <property type="term" value="P:DNA-templated DNA replication"/>
    <property type="evidence" value="ECO:0007669"/>
    <property type="project" value="InterPro"/>
</dbReference>
<dbReference type="PANTHER" id="PTHR12708:SF0">
    <property type="entry name" value="DNA POLYMERASE EPSILON SUBUNIT 2"/>
    <property type="match status" value="1"/>
</dbReference>
<dbReference type="Pfam" id="PF12213">
    <property type="entry name" value="Dpoe2NT"/>
    <property type="match status" value="1"/>
</dbReference>
<name>A0A9F5IWL7_PYTBI</name>
<dbReference type="InterPro" id="IPR016266">
    <property type="entry name" value="POLE2"/>
</dbReference>
<dbReference type="RefSeq" id="XP_025022094.1">
    <property type="nucleotide sequence ID" value="XM_025166326.1"/>
</dbReference>
<dbReference type="OMA" id="TIQERAC"/>
<feature type="non-terminal residue" evidence="3">
    <location>
        <position position="284"/>
    </location>
</feature>
<dbReference type="PANTHER" id="PTHR12708">
    <property type="entry name" value="DNA POLYMERASE EPSILON SUBUNIT B"/>
    <property type="match status" value="1"/>
</dbReference>
<reference evidence="3" key="1">
    <citation type="submission" date="2025-08" db="UniProtKB">
        <authorList>
            <consortium name="RefSeq"/>
        </authorList>
    </citation>
    <scope>IDENTIFICATION</scope>
    <source>
        <tissue evidence="3">Liver</tissue>
    </source>
</reference>
<feature type="domain" description="DNA polymerase epsilon subunit B N-terminal" evidence="1">
    <location>
        <begin position="40"/>
        <end position="91"/>
    </location>
</feature>
<accession>A0A9F5IWL7</accession>
<evidence type="ECO:0000313" key="2">
    <source>
        <dbReference type="Proteomes" id="UP000695026"/>
    </source>
</evidence>